<dbReference type="InterPro" id="IPR001005">
    <property type="entry name" value="SANT/Myb"/>
</dbReference>
<dbReference type="GO" id="GO:0006357">
    <property type="term" value="P:regulation of transcription by RNA polymerase II"/>
    <property type="evidence" value="ECO:0007669"/>
    <property type="project" value="TreeGrafter"/>
</dbReference>
<dbReference type="GO" id="GO:0005667">
    <property type="term" value="C:transcription regulator complex"/>
    <property type="evidence" value="ECO:0007669"/>
    <property type="project" value="TreeGrafter"/>
</dbReference>
<dbReference type="PANTHER" id="PTHR12243">
    <property type="entry name" value="MADF DOMAIN TRANSCRIPTION FACTOR"/>
    <property type="match status" value="1"/>
</dbReference>
<dbReference type="Pfam" id="PF10545">
    <property type="entry name" value="MADF_DNA_bdg"/>
    <property type="match status" value="1"/>
</dbReference>
<evidence type="ECO:0000313" key="4">
    <source>
        <dbReference type="Proteomes" id="UP001497644"/>
    </source>
</evidence>
<dbReference type="PANTHER" id="PTHR12243:SF60">
    <property type="entry name" value="SI:CH211-15D5.12-RELATED"/>
    <property type="match status" value="1"/>
</dbReference>
<evidence type="ECO:0000259" key="2">
    <source>
        <dbReference type="PROSITE" id="PS51029"/>
    </source>
</evidence>
<dbReference type="SMART" id="SM00595">
    <property type="entry name" value="MADF"/>
    <property type="match status" value="1"/>
</dbReference>
<feature type="compositionally biased region" description="Polar residues" evidence="1">
    <location>
        <begin position="241"/>
        <end position="254"/>
    </location>
</feature>
<dbReference type="AlphaFoldDB" id="A0AAV2P0K4"/>
<dbReference type="EMBL" id="OZ034829">
    <property type="protein sequence ID" value="CAL1685150.1"/>
    <property type="molecule type" value="Genomic_DNA"/>
</dbReference>
<dbReference type="InterPro" id="IPR039353">
    <property type="entry name" value="TF_Adf1"/>
</dbReference>
<accession>A0AAV2P0K4</accession>
<gene>
    <name evidence="3" type="ORF">LPLAT_LOCUS10708</name>
</gene>
<evidence type="ECO:0000313" key="3">
    <source>
        <dbReference type="EMBL" id="CAL1685150.1"/>
    </source>
</evidence>
<dbReference type="PROSITE" id="PS51029">
    <property type="entry name" value="MADF"/>
    <property type="match status" value="1"/>
</dbReference>
<name>A0AAV2P0K4_9HYME</name>
<dbReference type="CDD" id="cd00167">
    <property type="entry name" value="SANT"/>
    <property type="match status" value="1"/>
</dbReference>
<protein>
    <recommendedName>
        <fullName evidence="2">MADF domain-containing protein</fullName>
    </recommendedName>
</protein>
<evidence type="ECO:0000256" key="1">
    <source>
        <dbReference type="SAM" id="MobiDB-lite"/>
    </source>
</evidence>
<dbReference type="Gene3D" id="1.10.10.60">
    <property type="entry name" value="Homeodomain-like"/>
    <property type="match status" value="1"/>
</dbReference>
<feature type="domain" description="MADF" evidence="2">
    <location>
        <begin position="40"/>
        <end position="131"/>
    </location>
</feature>
<dbReference type="Proteomes" id="UP001497644">
    <property type="component" value="Chromosome 6"/>
</dbReference>
<dbReference type="GO" id="GO:0005634">
    <property type="term" value="C:nucleus"/>
    <property type="evidence" value="ECO:0007669"/>
    <property type="project" value="TreeGrafter"/>
</dbReference>
<sequence length="333" mass="38424">MQQDHVYSPTNTLLLDDNETLLRDNEEADITSNNQTGDALLIDLVKSYPHIYSKSSSNYKDLLMKENSWKEIAEVMNWTPIECQNRWLRLRERFSKERREIETESRSGSGVSHRKGFVLYENMKFLNNHVQRRRTFTNINNKENIPSPRVSSKSNVNVTICSPTVSTIETSSISSNLNTKFSPISSSLNTKSANIIESKRDRELHAETNVDEQPELSISSFETHRSETCLSECFDLKRPTSITPSIAEQSNKQYTAKKRPRPKSNSDDIENSFLLLSAEIKEKLQNSDMKPMEKKDEKDVEDKFSELIAAELRKLPETERQEKKKKIIGILWS</sequence>
<feature type="region of interest" description="Disordered" evidence="1">
    <location>
        <begin position="241"/>
        <end position="268"/>
    </location>
</feature>
<reference evidence="3" key="1">
    <citation type="submission" date="2024-04" db="EMBL/GenBank/DDBJ databases">
        <authorList>
            <consortium name="Molecular Ecology Group"/>
        </authorList>
    </citation>
    <scope>NUCLEOTIDE SEQUENCE</scope>
</reference>
<keyword evidence="4" id="KW-1185">Reference proteome</keyword>
<organism evidence="3 4">
    <name type="scientific">Lasius platythorax</name>
    <dbReference type="NCBI Taxonomy" id="488582"/>
    <lineage>
        <taxon>Eukaryota</taxon>
        <taxon>Metazoa</taxon>
        <taxon>Ecdysozoa</taxon>
        <taxon>Arthropoda</taxon>
        <taxon>Hexapoda</taxon>
        <taxon>Insecta</taxon>
        <taxon>Pterygota</taxon>
        <taxon>Neoptera</taxon>
        <taxon>Endopterygota</taxon>
        <taxon>Hymenoptera</taxon>
        <taxon>Apocrita</taxon>
        <taxon>Aculeata</taxon>
        <taxon>Formicoidea</taxon>
        <taxon>Formicidae</taxon>
        <taxon>Formicinae</taxon>
        <taxon>Lasius</taxon>
        <taxon>Lasius</taxon>
    </lineage>
</organism>
<proteinExistence type="predicted"/>
<dbReference type="InterPro" id="IPR006578">
    <property type="entry name" value="MADF-dom"/>
</dbReference>